<name>A0A183A411_9TREM</name>
<dbReference type="WBParaSite" id="ECPE_0000169601-mRNA-1">
    <property type="protein sequence ID" value="ECPE_0000169601-mRNA-1"/>
    <property type="gene ID" value="ECPE_0000169601"/>
</dbReference>
<reference evidence="4" key="1">
    <citation type="submission" date="2016-06" db="UniProtKB">
        <authorList>
            <consortium name="WormBaseParasite"/>
        </authorList>
    </citation>
    <scope>IDENTIFICATION</scope>
</reference>
<feature type="compositionally biased region" description="Polar residues" evidence="1">
    <location>
        <begin position="20"/>
        <end position="30"/>
    </location>
</feature>
<dbReference type="AlphaFoldDB" id="A0A183A411"/>
<evidence type="ECO:0000313" key="2">
    <source>
        <dbReference type="EMBL" id="VDP44479.1"/>
    </source>
</evidence>
<dbReference type="EMBL" id="UZAN01013336">
    <property type="protein sequence ID" value="VDP44479.1"/>
    <property type="molecule type" value="Genomic_DNA"/>
</dbReference>
<organism evidence="4">
    <name type="scientific">Echinostoma caproni</name>
    <dbReference type="NCBI Taxonomy" id="27848"/>
    <lineage>
        <taxon>Eukaryota</taxon>
        <taxon>Metazoa</taxon>
        <taxon>Spiralia</taxon>
        <taxon>Lophotrochozoa</taxon>
        <taxon>Platyhelminthes</taxon>
        <taxon>Trematoda</taxon>
        <taxon>Digenea</taxon>
        <taxon>Plagiorchiida</taxon>
        <taxon>Echinostomata</taxon>
        <taxon>Echinostomatoidea</taxon>
        <taxon>Echinostomatidae</taxon>
        <taxon>Echinostoma</taxon>
    </lineage>
</organism>
<reference evidence="2 3" key="2">
    <citation type="submission" date="2018-11" db="EMBL/GenBank/DDBJ databases">
        <authorList>
            <consortium name="Pathogen Informatics"/>
        </authorList>
    </citation>
    <scope>NUCLEOTIDE SEQUENCE [LARGE SCALE GENOMIC DNA]</scope>
    <source>
        <strain evidence="2 3">Egypt</strain>
    </source>
</reference>
<feature type="compositionally biased region" description="Basic and acidic residues" evidence="1">
    <location>
        <begin position="9"/>
        <end position="19"/>
    </location>
</feature>
<evidence type="ECO:0000313" key="4">
    <source>
        <dbReference type="WBParaSite" id="ECPE_0000169601-mRNA-1"/>
    </source>
</evidence>
<evidence type="ECO:0000256" key="1">
    <source>
        <dbReference type="SAM" id="MobiDB-lite"/>
    </source>
</evidence>
<dbReference type="Proteomes" id="UP000272942">
    <property type="component" value="Unassembled WGS sequence"/>
</dbReference>
<evidence type="ECO:0000313" key="3">
    <source>
        <dbReference type="Proteomes" id="UP000272942"/>
    </source>
</evidence>
<feature type="region of interest" description="Disordered" evidence="1">
    <location>
        <begin position="1"/>
        <end position="40"/>
    </location>
</feature>
<accession>A0A183A411</accession>
<protein>
    <submittedName>
        <fullName evidence="4">Ovule protein</fullName>
    </submittedName>
</protein>
<sequence>MELPDENVDLTKKKSHESPPQHSLNPSWSQDETDGVPEPVEIQNMQVPLAMESDDPQTQSLQPSTTAPLTINLAPNEVQSNEGDKQTAQFVRFVNNNVSPIGTPTQLMESSLTQSSYSNQDPSSVSELTEIRSKTQNASLGTNVARGKQKDHGKWSKTQRSITSVGCRLRAIQNSCKSNKLIIALRNRRNSNGKMAALPYLFT</sequence>
<proteinExistence type="predicted"/>
<gene>
    <name evidence="2" type="ORF">ECPE_LOCUS1696</name>
</gene>
<keyword evidence="3" id="KW-1185">Reference proteome</keyword>